<dbReference type="InterPro" id="IPR025597">
    <property type="entry name" value="DUF4345"/>
</dbReference>
<dbReference type="Proteomes" id="UP001209570">
    <property type="component" value="Unassembled WGS sequence"/>
</dbReference>
<reference evidence="2" key="1">
    <citation type="submission" date="2021-12" db="EMBL/GenBank/DDBJ databases">
        <title>Prjna785345.</title>
        <authorList>
            <person name="Rujirawat T."/>
            <person name="Krajaejun T."/>
        </authorList>
    </citation>
    <scope>NUCLEOTIDE SEQUENCE</scope>
    <source>
        <strain evidence="2">Pi057C3</strain>
    </source>
</reference>
<name>A0AAD5L7P7_PYTIN</name>
<protein>
    <recommendedName>
        <fullName evidence="4">DUF4345 domain-containing protein</fullName>
    </recommendedName>
</protein>
<dbReference type="EMBL" id="JAKCXM010000690">
    <property type="protein sequence ID" value="KAJ0392207.1"/>
    <property type="molecule type" value="Genomic_DNA"/>
</dbReference>
<evidence type="ECO:0000256" key="1">
    <source>
        <dbReference type="SAM" id="Phobius"/>
    </source>
</evidence>
<sequence length="135" mass="14420">MAWSGIVVAVFFVGMGLYGLLAPALLVQPFGIELTRTDARNEVRAVYGGYGLAVGAALALLSARGDIGPTYRRGFFLAIAVSLVGMALGRVLSRLSEAPSAFYPAWFYLVVELVLAALLLHAIHVDEARTPLKNK</sequence>
<proteinExistence type="predicted"/>
<dbReference type="AlphaFoldDB" id="A0AAD5L7P7"/>
<organism evidence="2 3">
    <name type="scientific">Pythium insidiosum</name>
    <name type="common">Pythiosis disease agent</name>
    <dbReference type="NCBI Taxonomy" id="114742"/>
    <lineage>
        <taxon>Eukaryota</taxon>
        <taxon>Sar</taxon>
        <taxon>Stramenopiles</taxon>
        <taxon>Oomycota</taxon>
        <taxon>Peronosporomycetes</taxon>
        <taxon>Pythiales</taxon>
        <taxon>Pythiaceae</taxon>
        <taxon>Pythium</taxon>
    </lineage>
</organism>
<gene>
    <name evidence="2" type="ORF">P43SY_011942</name>
</gene>
<evidence type="ECO:0000313" key="2">
    <source>
        <dbReference type="EMBL" id="KAJ0392207.1"/>
    </source>
</evidence>
<accession>A0AAD5L7P7</accession>
<feature type="transmembrane region" description="Helical" evidence="1">
    <location>
        <begin position="7"/>
        <end position="26"/>
    </location>
</feature>
<feature type="transmembrane region" description="Helical" evidence="1">
    <location>
        <begin position="75"/>
        <end position="93"/>
    </location>
</feature>
<feature type="transmembrane region" description="Helical" evidence="1">
    <location>
        <begin position="105"/>
        <end position="125"/>
    </location>
</feature>
<comment type="caution">
    <text evidence="2">The sequence shown here is derived from an EMBL/GenBank/DDBJ whole genome shotgun (WGS) entry which is preliminary data.</text>
</comment>
<evidence type="ECO:0000313" key="3">
    <source>
        <dbReference type="Proteomes" id="UP001209570"/>
    </source>
</evidence>
<dbReference type="Pfam" id="PF14248">
    <property type="entry name" value="DUF4345"/>
    <property type="match status" value="1"/>
</dbReference>
<keyword evidence="3" id="KW-1185">Reference proteome</keyword>
<evidence type="ECO:0008006" key="4">
    <source>
        <dbReference type="Google" id="ProtNLM"/>
    </source>
</evidence>
<feature type="transmembrane region" description="Helical" evidence="1">
    <location>
        <begin position="46"/>
        <end position="63"/>
    </location>
</feature>
<keyword evidence="1" id="KW-0812">Transmembrane</keyword>
<keyword evidence="1" id="KW-0472">Membrane</keyword>
<keyword evidence="1" id="KW-1133">Transmembrane helix</keyword>